<name>A8ZYW0_DESOH</name>
<feature type="transmembrane region" description="Helical" evidence="3">
    <location>
        <begin position="236"/>
        <end position="255"/>
    </location>
</feature>
<dbReference type="eggNOG" id="COG0457">
    <property type="taxonomic scope" value="Bacteria"/>
</dbReference>
<protein>
    <submittedName>
        <fullName evidence="4">Tetratricopeptide TPR_2 repeat protein</fullName>
    </submittedName>
</protein>
<reference evidence="4 5" key="1">
    <citation type="submission" date="2007-10" db="EMBL/GenBank/DDBJ databases">
        <title>Complete sequence of Desulfococcus oleovorans Hxd3.</title>
        <authorList>
            <consortium name="US DOE Joint Genome Institute"/>
            <person name="Copeland A."/>
            <person name="Lucas S."/>
            <person name="Lapidus A."/>
            <person name="Barry K."/>
            <person name="Glavina del Rio T."/>
            <person name="Dalin E."/>
            <person name="Tice H."/>
            <person name="Pitluck S."/>
            <person name="Kiss H."/>
            <person name="Brettin T."/>
            <person name="Bruce D."/>
            <person name="Detter J.C."/>
            <person name="Han C."/>
            <person name="Schmutz J."/>
            <person name="Larimer F."/>
            <person name="Land M."/>
            <person name="Hauser L."/>
            <person name="Kyrpides N."/>
            <person name="Kim E."/>
            <person name="Wawrik B."/>
            <person name="Richardson P."/>
        </authorList>
    </citation>
    <scope>NUCLEOTIDE SEQUENCE [LARGE SCALE GENOMIC DNA]</scope>
    <source>
        <strain evidence="5">DSM 6200 / JCM 39069 / Hxd3</strain>
    </source>
</reference>
<dbReference type="Gene3D" id="1.25.40.10">
    <property type="entry name" value="Tetratricopeptide repeat domain"/>
    <property type="match status" value="2"/>
</dbReference>
<organism evidence="4 5">
    <name type="scientific">Desulfosudis oleivorans (strain DSM 6200 / JCM 39069 / Hxd3)</name>
    <name type="common">Desulfococcus oleovorans</name>
    <dbReference type="NCBI Taxonomy" id="96561"/>
    <lineage>
        <taxon>Bacteria</taxon>
        <taxon>Pseudomonadati</taxon>
        <taxon>Thermodesulfobacteriota</taxon>
        <taxon>Desulfobacteria</taxon>
        <taxon>Desulfobacterales</taxon>
        <taxon>Desulfosudaceae</taxon>
        <taxon>Desulfosudis</taxon>
    </lineage>
</organism>
<dbReference type="HOGENOM" id="CLU_011615_5_1_7"/>
<dbReference type="InterPro" id="IPR019734">
    <property type="entry name" value="TPR_rpt"/>
</dbReference>
<dbReference type="OrthoDB" id="9778850at2"/>
<feature type="transmembrane region" description="Helical" evidence="3">
    <location>
        <begin position="130"/>
        <end position="148"/>
    </location>
</feature>
<evidence type="ECO:0000256" key="1">
    <source>
        <dbReference type="ARBA" id="ARBA00022737"/>
    </source>
</evidence>
<dbReference type="KEGG" id="dol:Dole_1411"/>
<dbReference type="SMART" id="SM00028">
    <property type="entry name" value="TPR"/>
    <property type="match status" value="3"/>
</dbReference>
<dbReference type="PANTHER" id="PTHR44227">
    <property type="match status" value="1"/>
</dbReference>
<dbReference type="InterPro" id="IPR011990">
    <property type="entry name" value="TPR-like_helical_dom_sf"/>
</dbReference>
<dbReference type="Proteomes" id="UP000008561">
    <property type="component" value="Chromosome"/>
</dbReference>
<accession>A8ZYW0</accession>
<feature type="transmembrane region" description="Helical" evidence="3">
    <location>
        <begin position="367"/>
        <end position="387"/>
    </location>
</feature>
<feature type="transmembrane region" description="Helical" evidence="3">
    <location>
        <begin position="308"/>
        <end position="330"/>
    </location>
</feature>
<feature type="transmembrane region" description="Helical" evidence="3">
    <location>
        <begin position="186"/>
        <end position="204"/>
    </location>
</feature>
<dbReference type="PANTHER" id="PTHR44227:SF3">
    <property type="entry name" value="PROTEIN O-MANNOSYL-TRANSFERASE TMTC4"/>
    <property type="match status" value="1"/>
</dbReference>
<keyword evidence="3" id="KW-1133">Transmembrane helix</keyword>
<feature type="transmembrane region" description="Helical" evidence="3">
    <location>
        <begin position="93"/>
        <end position="118"/>
    </location>
</feature>
<keyword evidence="5" id="KW-1185">Reference proteome</keyword>
<dbReference type="AlphaFoldDB" id="A8ZYW0"/>
<evidence type="ECO:0000256" key="3">
    <source>
        <dbReference type="SAM" id="Phobius"/>
    </source>
</evidence>
<feature type="transmembrane region" description="Helical" evidence="3">
    <location>
        <begin position="210"/>
        <end position="229"/>
    </location>
</feature>
<dbReference type="SUPFAM" id="SSF48452">
    <property type="entry name" value="TPR-like"/>
    <property type="match status" value="1"/>
</dbReference>
<dbReference type="EMBL" id="CP000859">
    <property type="protein sequence ID" value="ABW67215.1"/>
    <property type="molecule type" value="Genomic_DNA"/>
</dbReference>
<dbReference type="Pfam" id="PF13176">
    <property type="entry name" value="TPR_7"/>
    <property type="match status" value="2"/>
</dbReference>
<evidence type="ECO:0000313" key="4">
    <source>
        <dbReference type="EMBL" id="ABW67215.1"/>
    </source>
</evidence>
<sequence length="708" mass="79173">MTHLPDNSSKTIFTISGILVFVLILYGNTFHGDFVFDDVPNIVDRADLHMEGLSLPAVLDACTMGKDGASYVHRPVSNLSFALNHWVGGLRPAGYHVVNLLIHLVATLFVFKAILLLLEIGKVPRPWADRLLIAGVATLLWAAHPMQIQAVTYIVQRMASLAAMFYVVGIWAWLKFRIASAGADSRRPWGFAFLALVTVALALGSKENAALFPAALLLVEACFFDAAWLRRLFVRPVVPVAIVLAAVVGIGIWLFSTSLLNGYVDRPFGLKERLLTEPRILFFYLYQFLAPVPENFSIDHDFTLSTSFVHPVTTLLSVAGILGMLAAALVYRKKYPLACFAVLFYFVHHLIESTVLPLELVFEHRNYLPSMFLFLPVALGLNRLLAIYRQRSRFIYYTIAGVAAFGFLFLGICTYVRNYDWQSPESLWQSAIVKAPDLTRPYHNLAWFYERTGDTDKALALYTVALEKKVHDKRLKKTRTLENMAGIYYQRGNFEKAQNCMAEALALVKAKGRDTGLSRRMERYYMFKLCLIYARTDPSRALDMADHLLAEPAVGPATKSRLFALRARILLAQNHSNAALAELQQALALAPDKTDLFLPLGVAFGFLEESKKGEWFFRQYMAGRPDSGAGWLYLAENRLLAGDTKSARRCMAAFIATRPLTQINKQIKDIETGNPDLPPLMAPAQSLELLGQVVRTGIDRQKGIPCIP</sequence>
<evidence type="ECO:0000313" key="5">
    <source>
        <dbReference type="Proteomes" id="UP000008561"/>
    </source>
</evidence>
<feature type="transmembrane region" description="Helical" evidence="3">
    <location>
        <begin position="394"/>
        <end position="417"/>
    </location>
</feature>
<evidence type="ECO:0000256" key="2">
    <source>
        <dbReference type="ARBA" id="ARBA00022803"/>
    </source>
</evidence>
<dbReference type="RefSeq" id="WP_012174831.1">
    <property type="nucleotide sequence ID" value="NC_009943.1"/>
</dbReference>
<feature type="transmembrane region" description="Helical" evidence="3">
    <location>
        <begin position="337"/>
        <end position="355"/>
    </location>
</feature>
<keyword evidence="3" id="KW-0812">Transmembrane</keyword>
<proteinExistence type="predicted"/>
<dbReference type="InterPro" id="IPR052346">
    <property type="entry name" value="O-mannosyl-transferase_TMTC"/>
</dbReference>
<keyword evidence="2" id="KW-0802">TPR repeat</keyword>
<gene>
    <name evidence="4" type="ordered locus">Dole_1411</name>
</gene>
<feature type="transmembrane region" description="Helical" evidence="3">
    <location>
        <begin position="154"/>
        <end position="174"/>
    </location>
</feature>
<feature type="transmembrane region" description="Helical" evidence="3">
    <location>
        <begin position="12"/>
        <end position="30"/>
    </location>
</feature>
<keyword evidence="3" id="KW-0472">Membrane</keyword>
<keyword evidence="1" id="KW-0677">Repeat</keyword>
<dbReference type="STRING" id="96561.Dole_1411"/>